<reference evidence="1 2" key="1">
    <citation type="journal article" date="2010" name="Nature">
        <title>Comparative genomics reveals mobile pathogenicity chromosomes in Fusarium.</title>
        <authorList>
            <person name="Ma L.J."/>
            <person name="van der Does H.C."/>
            <person name="Borkovich K.A."/>
            <person name="Coleman J.J."/>
            <person name="Daboussi M.J."/>
            <person name="Di Pietro A."/>
            <person name="Dufresne M."/>
            <person name="Freitag M."/>
            <person name="Grabherr M."/>
            <person name="Henrissat B."/>
            <person name="Houterman P.M."/>
            <person name="Kang S."/>
            <person name="Shim W.B."/>
            <person name="Woloshuk C."/>
            <person name="Xie X."/>
            <person name="Xu J.R."/>
            <person name="Antoniw J."/>
            <person name="Baker S.E."/>
            <person name="Bluhm B.H."/>
            <person name="Breakspear A."/>
            <person name="Brown D.W."/>
            <person name="Butchko R.A."/>
            <person name="Chapman S."/>
            <person name="Coulson R."/>
            <person name="Coutinho P.M."/>
            <person name="Danchin E.G."/>
            <person name="Diener A."/>
            <person name="Gale L.R."/>
            <person name="Gardiner D.M."/>
            <person name="Goff S."/>
            <person name="Hammond-Kosack K.E."/>
            <person name="Hilburn K."/>
            <person name="Hua-Van A."/>
            <person name="Jonkers W."/>
            <person name="Kazan K."/>
            <person name="Kodira C.D."/>
            <person name="Koehrsen M."/>
            <person name="Kumar L."/>
            <person name="Lee Y.H."/>
            <person name="Li L."/>
            <person name="Manners J.M."/>
            <person name="Miranda-Saavedra D."/>
            <person name="Mukherjee M."/>
            <person name="Park G."/>
            <person name="Park J."/>
            <person name="Park S.Y."/>
            <person name="Proctor R.H."/>
            <person name="Regev A."/>
            <person name="Ruiz-Roldan M.C."/>
            <person name="Sain D."/>
            <person name="Sakthikumar S."/>
            <person name="Sykes S."/>
            <person name="Schwartz D.C."/>
            <person name="Turgeon B.G."/>
            <person name="Wapinski I."/>
            <person name="Yoder O."/>
            <person name="Young S."/>
            <person name="Zeng Q."/>
            <person name="Zhou S."/>
            <person name="Galagan J."/>
            <person name="Cuomo C.A."/>
            <person name="Kistler H.C."/>
            <person name="Rep M."/>
        </authorList>
    </citation>
    <scope>NUCLEOTIDE SEQUENCE [LARGE SCALE GENOMIC DNA]</scope>
    <source>
        <strain evidence="2">M3125 / FGSC 7600</strain>
    </source>
</reference>
<dbReference type="GeneID" id="30068959"/>
<dbReference type="HOGENOM" id="CLU_1586627_0_0_1"/>
<accession>W7N8M3</accession>
<proteinExistence type="predicted"/>
<keyword evidence="2" id="KW-1185">Reference proteome</keyword>
<dbReference type="EMBL" id="DS022258">
    <property type="protein sequence ID" value="EWG52837.1"/>
    <property type="molecule type" value="Genomic_DNA"/>
</dbReference>
<dbReference type="SUPFAM" id="SSF51430">
    <property type="entry name" value="NAD(P)-linked oxidoreductase"/>
    <property type="match status" value="1"/>
</dbReference>
<sequence length="168" mass="18466">MYMSRKLALTAYGSWILCLLISDSLALSISALASVTLRRAVKIAPAAAIQINYSVFGLCCEGERGTHILDKCWKLGVAIVTAIPFGRYLLTTNFIERTASRQKYSGDITPVPGRQRIQYVDENWAALDVVLSGEGKAEIRILWRKITGMPLPLAVMVGLCTQRYKGGV</sequence>
<name>W7N8M3_GIBM7</name>
<dbReference type="EMBL" id="CM000584">
    <property type="protein sequence ID" value="EWG52837.1"/>
    <property type="molecule type" value="Genomic_DNA"/>
</dbReference>
<dbReference type="InterPro" id="IPR036812">
    <property type="entry name" value="NAD(P)_OxRdtase_dom_sf"/>
</dbReference>
<evidence type="ECO:0000313" key="2">
    <source>
        <dbReference type="Proteomes" id="UP000009096"/>
    </source>
</evidence>
<dbReference type="Proteomes" id="UP000009096">
    <property type="component" value="Chromosome 7"/>
</dbReference>
<dbReference type="RefSeq" id="XP_018759028.1">
    <property type="nucleotide sequence ID" value="XM_018900706.1"/>
</dbReference>
<dbReference type="KEGG" id="fvr:FVEG_11447"/>
<organism evidence="1 2">
    <name type="scientific">Gibberella moniliformis (strain M3125 / FGSC 7600)</name>
    <name type="common">Maize ear and stalk rot fungus</name>
    <name type="synonym">Fusarium verticillioides</name>
    <dbReference type="NCBI Taxonomy" id="334819"/>
    <lineage>
        <taxon>Eukaryota</taxon>
        <taxon>Fungi</taxon>
        <taxon>Dikarya</taxon>
        <taxon>Ascomycota</taxon>
        <taxon>Pezizomycotina</taxon>
        <taxon>Sordariomycetes</taxon>
        <taxon>Hypocreomycetidae</taxon>
        <taxon>Hypocreales</taxon>
        <taxon>Nectriaceae</taxon>
        <taxon>Fusarium</taxon>
        <taxon>Fusarium fujikuroi species complex</taxon>
    </lineage>
</organism>
<dbReference type="VEuPathDB" id="FungiDB:FVEG_11447"/>
<gene>
    <name evidence="1" type="ORF">FVEG_11447</name>
</gene>
<dbReference type="Gene3D" id="3.20.20.100">
    <property type="entry name" value="NADP-dependent oxidoreductase domain"/>
    <property type="match status" value="1"/>
</dbReference>
<protein>
    <submittedName>
        <fullName evidence="1">Uncharacterized protein</fullName>
    </submittedName>
</protein>
<evidence type="ECO:0000313" key="1">
    <source>
        <dbReference type="EMBL" id="EWG52837.1"/>
    </source>
</evidence>
<dbReference type="AlphaFoldDB" id="W7N8M3"/>